<name>A0A8J3RAA5_9ACTN</name>
<protein>
    <submittedName>
        <fullName evidence="1">Uncharacterized protein</fullName>
    </submittedName>
</protein>
<evidence type="ECO:0000313" key="2">
    <source>
        <dbReference type="Proteomes" id="UP000610966"/>
    </source>
</evidence>
<dbReference type="InterPro" id="IPR045592">
    <property type="entry name" value="DUF6461"/>
</dbReference>
<gene>
    <name evidence="1" type="ORF">Mth01_31870</name>
</gene>
<comment type="caution">
    <text evidence="1">The sequence shown here is derived from an EMBL/GenBank/DDBJ whole genome shotgun (WGS) entry which is preliminary data.</text>
</comment>
<keyword evidence="2" id="KW-1185">Reference proteome</keyword>
<sequence>MGSTTNDYSVRIILGRDNCSSGSRTNWFYQRNRIRQYSPFWVDVILPGESRPVSGTRGNIVTDPFPEEIEDFDLCTTGGGASRAPTSANSSIGLAMSSSFVTYERLWPVFPKQCCVTWIRTGESDAVFADLVRRFGGDPSAVHPATWADVEDEAYEDLDEEADGAMLTARHGVWTVVMEPFNVRGTSVRILSEVAADSQAYSVRWTADRRVRVTYVADGELIAAFNPFDLDGVTPRSGRDWLSGVAVTEEQWRRNGFAAGLAVGEELSGVRVDGQWLKQTHLGVQLYPLPLHPVTPADLLDADMQAIARSDPRIGAIAAEPTADKLPEIIRIAAELAVATTGLEGSLIDEAMRFVAAGDRGAAAQDVRSRLYRLRDQYRAEAARGNNPIPGHDTELGRLLLKERAVQALIYALKNDVDLVAAVEYTVQAAEETHLSEENGDRERARVLNVVTYYLRTGTSPW</sequence>
<evidence type="ECO:0000313" key="1">
    <source>
        <dbReference type="EMBL" id="GIH70934.1"/>
    </source>
</evidence>
<organism evidence="1 2">
    <name type="scientific">Sphaerimonospora thailandensis</name>
    <dbReference type="NCBI Taxonomy" id="795644"/>
    <lineage>
        <taxon>Bacteria</taxon>
        <taxon>Bacillati</taxon>
        <taxon>Actinomycetota</taxon>
        <taxon>Actinomycetes</taxon>
        <taxon>Streptosporangiales</taxon>
        <taxon>Streptosporangiaceae</taxon>
        <taxon>Sphaerimonospora</taxon>
    </lineage>
</organism>
<reference evidence="1" key="1">
    <citation type="submission" date="2021-01" db="EMBL/GenBank/DDBJ databases">
        <title>Whole genome shotgun sequence of Sphaerimonospora thailandensis NBRC 107569.</title>
        <authorList>
            <person name="Komaki H."/>
            <person name="Tamura T."/>
        </authorList>
    </citation>
    <scope>NUCLEOTIDE SEQUENCE</scope>
    <source>
        <strain evidence="1">NBRC 107569</strain>
    </source>
</reference>
<dbReference type="Proteomes" id="UP000610966">
    <property type="component" value="Unassembled WGS sequence"/>
</dbReference>
<dbReference type="EMBL" id="BOOG01000027">
    <property type="protein sequence ID" value="GIH70934.1"/>
    <property type="molecule type" value="Genomic_DNA"/>
</dbReference>
<dbReference type="Pfam" id="PF20062">
    <property type="entry name" value="DUF6461"/>
    <property type="match status" value="1"/>
</dbReference>
<proteinExistence type="predicted"/>
<accession>A0A8J3RAA5</accession>
<dbReference type="AlphaFoldDB" id="A0A8J3RAA5"/>